<dbReference type="EMBL" id="JAFBEV010000017">
    <property type="protein sequence ID" value="MBM7658436.1"/>
    <property type="molecule type" value="Genomic_DNA"/>
</dbReference>
<dbReference type="PANTHER" id="PTHR11986:SF112">
    <property type="entry name" value="PUTRESCINE AMINOTRANSFERASE"/>
    <property type="match status" value="1"/>
</dbReference>
<name>A0ABS2QA00_9BACL</name>
<keyword evidence="4" id="KW-0808">Transferase</keyword>
<dbReference type="GO" id="GO:0033094">
    <property type="term" value="F:putrescine--2-oxoglutarate transaminase activity"/>
    <property type="evidence" value="ECO:0007669"/>
    <property type="project" value="UniProtKB-EC"/>
</dbReference>
<dbReference type="InterPro" id="IPR015422">
    <property type="entry name" value="PyrdxlP-dep_Trfase_small"/>
</dbReference>
<keyword evidence="4" id="KW-0032">Aminotransferase</keyword>
<evidence type="ECO:0000313" key="5">
    <source>
        <dbReference type="Proteomes" id="UP000823201"/>
    </source>
</evidence>
<sequence length="454" mass="49673">MSIDWETQANEKYADASQYAQKVLDLINKSNDAITDEDASWITQETVDCFRDFVNPGFLDYRKTVTKDKQFAAVEWSDEGESFKDVNGKKYIDCLGGFGIYNVGHRNPKVVQAVENQMHRQALHSQDLLDPLRAFLAKLLAQITPGDLQYSFFTNSGTESVECGLKLAKLYSDRSTILAATKAFHGKSLGSLTATAKGVFRKPFMPLVSGFRHVAYGDIEMMEKTMEACHLVGEDVAAVLLEPIQGEGGVIVPPDDYLPKVRALCDKYGALLILDEVQTGMGRTGKMFCCEHYGVAPDIICLAKALGGGIVPAGAVVASEKVFKNFFPNPFIHTTTFGGNPLACAAAIATINVLIDEHLPERAAEMGAYMLQGLRDAAKGHEDKVMEIRGKGLMIGIEFQEDQIGYDFSKKLFDKGVLVAGTLVNAKTIRIEPPLTIKKEDIDKVIATVAEALK</sequence>
<evidence type="ECO:0000256" key="2">
    <source>
        <dbReference type="ARBA" id="ARBA00022898"/>
    </source>
</evidence>
<dbReference type="PIRSF" id="PIRSF000521">
    <property type="entry name" value="Transaminase_4ab_Lys_Orn"/>
    <property type="match status" value="1"/>
</dbReference>
<comment type="cofactor">
    <cofactor evidence="1">
        <name>pyridoxal 5'-phosphate</name>
        <dbReference type="ChEBI" id="CHEBI:597326"/>
    </cofactor>
</comment>
<dbReference type="RefSeq" id="WP_205006999.1">
    <property type="nucleotide sequence ID" value="NZ_CBCRXA010000008.1"/>
</dbReference>
<dbReference type="InterPro" id="IPR050103">
    <property type="entry name" value="Class-III_PLP-dep_AT"/>
</dbReference>
<protein>
    <submittedName>
        <fullName evidence="4">Putrescine aminotransferase</fullName>
        <ecNumber evidence="4">2.6.1.82</ecNumber>
    </submittedName>
</protein>
<dbReference type="PROSITE" id="PS00600">
    <property type="entry name" value="AA_TRANSFER_CLASS_3"/>
    <property type="match status" value="1"/>
</dbReference>
<keyword evidence="5" id="KW-1185">Reference proteome</keyword>
<proteinExistence type="inferred from homology"/>
<dbReference type="EC" id="2.6.1.82" evidence="4"/>
<dbReference type="NCBIfam" id="NF008570">
    <property type="entry name" value="PRK11522.1"/>
    <property type="match status" value="1"/>
</dbReference>
<dbReference type="InterPro" id="IPR005814">
    <property type="entry name" value="Aminotrans_3"/>
</dbReference>
<evidence type="ECO:0000313" key="4">
    <source>
        <dbReference type="EMBL" id="MBM7658436.1"/>
    </source>
</evidence>
<dbReference type="Gene3D" id="3.90.1150.10">
    <property type="entry name" value="Aspartate Aminotransferase, domain 1"/>
    <property type="match status" value="1"/>
</dbReference>
<dbReference type="InterPro" id="IPR015421">
    <property type="entry name" value="PyrdxlP-dep_Trfase_major"/>
</dbReference>
<gene>
    <name evidence="4" type="ORF">JOC27_001889</name>
</gene>
<dbReference type="CDD" id="cd00610">
    <property type="entry name" value="OAT_like"/>
    <property type="match status" value="1"/>
</dbReference>
<evidence type="ECO:0000256" key="3">
    <source>
        <dbReference type="RuleBase" id="RU003560"/>
    </source>
</evidence>
<dbReference type="Gene3D" id="3.40.640.10">
    <property type="entry name" value="Type I PLP-dependent aspartate aminotransferase-like (Major domain)"/>
    <property type="match status" value="1"/>
</dbReference>
<dbReference type="InterPro" id="IPR049704">
    <property type="entry name" value="Aminotrans_3_PPA_site"/>
</dbReference>
<keyword evidence="2 3" id="KW-0663">Pyridoxal phosphate</keyword>
<dbReference type="InterPro" id="IPR015424">
    <property type="entry name" value="PyrdxlP-dep_Trfase"/>
</dbReference>
<dbReference type="Pfam" id="PF00202">
    <property type="entry name" value="Aminotran_3"/>
    <property type="match status" value="1"/>
</dbReference>
<reference evidence="4 5" key="1">
    <citation type="submission" date="2021-01" db="EMBL/GenBank/DDBJ databases">
        <title>Genomic Encyclopedia of Type Strains, Phase IV (KMG-IV): sequencing the most valuable type-strain genomes for metagenomic binning, comparative biology and taxonomic classification.</title>
        <authorList>
            <person name="Goeker M."/>
        </authorList>
    </citation>
    <scope>NUCLEOTIDE SEQUENCE [LARGE SCALE GENOMIC DNA]</scope>
    <source>
        <strain evidence="4 5">DSM 100968</strain>
    </source>
</reference>
<accession>A0ABS2QA00</accession>
<dbReference type="Proteomes" id="UP000823201">
    <property type="component" value="Unassembled WGS sequence"/>
</dbReference>
<dbReference type="SUPFAM" id="SSF53383">
    <property type="entry name" value="PLP-dependent transferases"/>
    <property type="match status" value="1"/>
</dbReference>
<evidence type="ECO:0000256" key="1">
    <source>
        <dbReference type="ARBA" id="ARBA00001933"/>
    </source>
</evidence>
<comment type="caution">
    <text evidence="4">The sequence shown here is derived from an EMBL/GenBank/DDBJ whole genome shotgun (WGS) entry which is preliminary data.</text>
</comment>
<organism evidence="4 5">
    <name type="scientific">Sporolactobacillus spathodeae</name>
    <dbReference type="NCBI Taxonomy" id="1465502"/>
    <lineage>
        <taxon>Bacteria</taxon>
        <taxon>Bacillati</taxon>
        <taxon>Bacillota</taxon>
        <taxon>Bacilli</taxon>
        <taxon>Bacillales</taxon>
        <taxon>Sporolactobacillaceae</taxon>
        <taxon>Sporolactobacillus</taxon>
    </lineage>
</organism>
<dbReference type="PANTHER" id="PTHR11986">
    <property type="entry name" value="AMINOTRANSFERASE CLASS III"/>
    <property type="match status" value="1"/>
</dbReference>
<comment type="similarity">
    <text evidence="3">Belongs to the class-III pyridoxal-phosphate-dependent aminotransferase family.</text>
</comment>